<keyword evidence="3" id="KW-1185">Reference proteome</keyword>
<protein>
    <submittedName>
        <fullName evidence="2">Uncharacterized protein</fullName>
    </submittedName>
</protein>
<evidence type="ECO:0000256" key="1">
    <source>
        <dbReference type="SAM" id="Phobius"/>
    </source>
</evidence>
<keyword evidence="1" id="KW-1133">Transmembrane helix</keyword>
<evidence type="ECO:0000313" key="3">
    <source>
        <dbReference type="Proteomes" id="UP000286990"/>
    </source>
</evidence>
<sequence>MKTFGLRIQRFSFSGHSAYILKYSFNNNLSFYICAMNAKWCISSLIVILVLLGLGQPHKRASNQQITLQFTDVEIASENARDEVLSNITQKLLFLGVEGIEVIEDDTSHVNIRYYSDIDAHVVKEFLSDETSKPSGYEDESPLNFPNESLPENYSLVVSDLHQQAHNGLKINGNLVVAQKEVHGGFYNSVLLYANTPVVLRPDTLDQTAFKIHHNIAIAIDNTSRNIPEGRAGPCLLGKS</sequence>
<dbReference type="EMBL" id="QUSX01000001">
    <property type="protein sequence ID" value="RRQ49205.1"/>
    <property type="molecule type" value="Genomic_DNA"/>
</dbReference>
<keyword evidence="1" id="KW-0472">Membrane</keyword>
<comment type="caution">
    <text evidence="2">The sequence shown here is derived from an EMBL/GenBank/DDBJ whole genome shotgun (WGS) entry which is preliminary data.</text>
</comment>
<gene>
    <name evidence="2" type="ORF">DZC72_00825</name>
</gene>
<dbReference type="RefSeq" id="WP_125221039.1">
    <property type="nucleotide sequence ID" value="NZ_QUSX01000001.1"/>
</dbReference>
<name>A0A426RJN8_9FLAO</name>
<dbReference type="Proteomes" id="UP000286990">
    <property type="component" value="Unassembled WGS sequence"/>
</dbReference>
<dbReference type="OrthoDB" id="1144910at2"/>
<keyword evidence="1" id="KW-0812">Transmembrane</keyword>
<reference evidence="3" key="1">
    <citation type="submission" date="2018-08" db="EMBL/GenBank/DDBJ databases">
        <authorList>
            <person name="Khan S.A."/>
            <person name="J S.E."/>
        </authorList>
    </citation>
    <scope>NUCLEOTIDE SEQUENCE [LARGE SCALE GENOMIC DNA]</scope>
    <source>
        <strain evidence="3">PoM-212</strain>
    </source>
</reference>
<reference evidence="3" key="2">
    <citation type="submission" date="2018-12" db="EMBL/GenBank/DDBJ databases">
        <title>Maribacter lutimaris sp. nov., isolated from marine sediment.</title>
        <authorList>
            <person name="Kim K.K."/>
        </authorList>
    </citation>
    <scope>NUCLEOTIDE SEQUENCE [LARGE SCALE GENOMIC DNA]</scope>
    <source>
        <strain evidence="3">PoM-212</strain>
    </source>
</reference>
<accession>A0A426RJN8</accession>
<feature type="transmembrane region" description="Helical" evidence="1">
    <location>
        <begin position="29"/>
        <end position="54"/>
    </location>
</feature>
<dbReference type="AlphaFoldDB" id="A0A426RJN8"/>
<organism evidence="2 3">
    <name type="scientific">Maribacter algicola</name>
    <dbReference type="NCBI Taxonomy" id="2498892"/>
    <lineage>
        <taxon>Bacteria</taxon>
        <taxon>Pseudomonadati</taxon>
        <taxon>Bacteroidota</taxon>
        <taxon>Flavobacteriia</taxon>
        <taxon>Flavobacteriales</taxon>
        <taxon>Flavobacteriaceae</taxon>
        <taxon>Maribacter</taxon>
    </lineage>
</organism>
<proteinExistence type="predicted"/>
<evidence type="ECO:0000313" key="2">
    <source>
        <dbReference type="EMBL" id="RRQ49205.1"/>
    </source>
</evidence>